<dbReference type="Proteomes" id="UP000660110">
    <property type="component" value="Unassembled WGS sequence"/>
</dbReference>
<proteinExistence type="predicted"/>
<dbReference type="EMBL" id="BMEL01000004">
    <property type="protein sequence ID" value="GGF28552.1"/>
    <property type="molecule type" value="Genomic_DNA"/>
</dbReference>
<dbReference type="AlphaFoldDB" id="A0A917B6X2"/>
<organism evidence="2 3">
    <name type="scientific">Halobacillus andaensis</name>
    <dbReference type="NCBI Taxonomy" id="1176239"/>
    <lineage>
        <taxon>Bacteria</taxon>
        <taxon>Bacillati</taxon>
        <taxon>Bacillota</taxon>
        <taxon>Bacilli</taxon>
        <taxon>Bacillales</taxon>
        <taxon>Bacillaceae</taxon>
        <taxon>Halobacillus</taxon>
    </lineage>
</organism>
<name>A0A917B6X2_HALAA</name>
<dbReference type="RefSeq" id="WP_188378296.1">
    <property type="nucleotide sequence ID" value="NZ_BMEL01000004.1"/>
</dbReference>
<evidence type="ECO:0000313" key="2">
    <source>
        <dbReference type="EMBL" id="GGF28552.1"/>
    </source>
</evidence>
<protein>
    <submittedName>
        <fullName evidence="2">Uncharacterized protein</fullName>
    </submittedName>
</protein>
<accession>A0A917B6X2</accession>
<keyword evidence="1" id="KW-0472">Membrane</keyword>
<keyword evidence="1" id="KW-1133">Transmembrane helix</keyword>
<evidence type="ECO:0000256" key="1">
    <source>
        <dbReference type="SAM" id="Phobius"/>
    </source>
</evidence>
<comment type="caution">
    <text evidence="2">The sequence shown here is derived from an EMBL/GenBank/DDBJ whole genome shotgun (WGS) entry which is preliminary data.</text>
</comment>
<keyword evidence="3" id="KW-1185">Reference proteome</keyword>
<keyword evidence="1" id="KW-0812">Transmembrane</keyword>
<gene>
    <name evidence="2" type="ORF">GCM10010954_29520</name>
</gene>
<evidence type="ECO:0000313" key="3">
    <source>
        <dbReference type="Proteomes" id="UP000660110"/>
    </source>
</evidence>
<reference evidence="2" key="2">
    <citation type="submission" date="2020-09" db="EMBL/GenBank/DDBJ databases">
        <authorList>
            <person name="Sun Q."/>
            <person name="Zhou Y."/>
        </authorList>
    </citation>
    <scope>NUCLEOTIDE SEQUENCE</scope>
    <source>
        <strain evidence="2">CGMCC 1.12153</strain>
    </source>
</reference>
<reference evidence="2" key="1">
    <citation type="journal article" date="2014" name="Int. J. Syst. Evol. Microbiol.">
        <title>Complete genome sequence of Corynebacterium casei LMG S-19264T (=DSM 44701T), isolated from a smear-ripened cheese.</title>
        <authorList>
            <consortium name="US DOE Joint Genome Institute (JGI-PGF)"/>
            <person name="Walter F."/>
            <person name="Albersmeier A."/>
            <person name="Kalinowski J."/>
            <person name="Ruckert C."/>
        </authorList>
    </citation>
    <scope>NUCLEOTIDE SEQUENCE</scope>
    <source>
        <strain evidence="2">CGMCC 1.12153</strain>
    </source>
</reference>
<feature type="transmembrane region" description="Helical" evidence="1">
    <location>
        <begin position="51"/>
        <end position="77"/>
    </location>
</feature>
<sequence length="86" mass="9432">MNKVLFFFSNLLVILGVCTLFVTGILSKILPMLGRAAYQAAAAGSYSQEDYIVNFTTINIFAFLLIAIGAVSSYLIYKQVLVETEV</sequence>